<evidence type="ECO:0000313" key="1">
    <source>
        <dbReference type="EMBL" id="EJW97239.1"/>
    </source>
</evidence>
<organism evidence="1">
    <name type="scientific">gut metagenome</name>
    <dbReference type="NCBI Taxonomy" id="749906"/>
    <lineage>
        <taxon>unclassified sequences</taxon>
        <taxon>metagenomes</taxon>
        <taxon>organismal metagenomes</taxon>
    </lineage>
</organism>
<proteinExistence type="predicted"/>
<protein>
    <submittedName>
        <fullName evidence="1">Uncharacterized protein</fullName>
    </submittedName>
</protein>
<dbReference type="EMBL" id="AMCI01004868">
    <property type="protein sequence ID" value="EJW97239.1"/>
    <property type="molecule type" value="Genomic_DNA"/>
</dbReference>
<name>J9GCX1_9ZZZZ</name>
<sequence length="33" mass="3817">FIYKKSLLNLPFNIYSWPLHKIHTVENGMVGVG</sequence>
<accession>J9GCX1</accession>
<dbReference type="AlphaFoldDB" id="J9GCX1"/>
<feature type="non-terminal residue" evidence="1">
    <location>
        <position position="1"/>
    </location>
</feature>
<gene>
    <name evidence="1" type="ORF">EVA_14655</name>
</gene>
<comment type="caution">
    <text evidence="1">The sequence shown here is derived from an EMBL/GenBank/DDBJ whole genome shotgun (WGS) entry which is preliminary data.</text>
</comment>
<reference evidence="1" key="1">
    <citation type="journal article" date="2012" name="PLoS ONE">
        <title>Gene sets for utilization of primary and secondary nutrition supplies in the distal gut of endangered iberian lynx.</title>
        <authorList>
            <person name="Alcaide M."/>
            <person name="Messina E."/>
            <person name="Richter M."/>
            <person name="Bargiela R."/>
            <person name="Peplies J."/>
            <person name="Huws S.A."/>
            <person name="Newbold C.J."/>
            <person name="Golyshin P.N."/>
            <person name="Simon M.A."/>
            <person name="Lopez G."/>
            <person name="Yakimov M.M."/>
            <person name="Ferrer M."/>
        </authorList>
    </citation>
    <scope>NUCLEOTIDE SEQUENCE</scope>
</reference>